<organism evidence="2 3">
    <name type="scientific">Saccharopolyspora griseoalba</name>
    <dbReference type="NCBI Taxonomy" id="1431848"/>
    <lineage>
        <taxon>Bacteria</taxon>
        <taxon>Bacillati</taxon>
        <taxon>Actinomycetota</taxon>
        <taxon>Actinomycetes</taxon>
        <taxon>Pseudonocardiales</taxon>
        <taxon>Pseudonocardiaceae</taxon>
        <taxon>Saccharopolyspora</taxon>
    </lineage>
</organism>
<dbReference type="Proteomes" id="UP001596504">
    <property type="component" value="Unassembled WGS sequence"/>
</dbReference>
<feature type="domain" description="NADH:flavin oxidoreductase/NADH oxidase N-terminal" evidence="1">
    <location>
        <begin position="1"/>
        <end position="124"/>
    </location>
</feature>
<keyword evidence="3" id="KW-1185">Reference proteome</keyword>
<dbReference type="InterPro" id="IPR001155">
    <property type="entry name" value="OxRdtase_FMN_N"/>
</dbReference>
<gene>
    <name evidence="2" type="ORF">ACFQRI_26775</name>
</gene>
<evidence type="ECO:0000313" key="2">
    <source>
        <dbReference type="EMBL" id="MFC7345032.1"/>
    </source>
</evidence>
<name>A0ABW2LV57_9PSEU</name>
<comment type="caution">
    <text evidence="2">The sequence shown here is derived from an EMBL/GenBank/DDBJ whole genome shotgun (WGS) entry which is preliminary data.</text>
</comment>
<accession>A0ABW2LV57</accession>
<dbReference type="InterPro" id="IPR045247">
    <property type="entry name" value="Oye-like"/>
</dbReference>
<dbReference type="RefSeq" id="WP_380673387.1">
    <property type="nucleotide sequence ID" value="NZ_JBHTCJ010000025.1"/>
</dbReference>
<dbReference type="Gene3D" id="3.20.20.70">
    <property type="entry name" value="Aldolase class I"/>
    <property type="match status" value="1"/>
</dbReference>
<dbReference type="EMBL" id="JBHTCJ010000025">
    <property type="protein sequence ID" value="MFC7345032.1"/>
    <property type="molecule type" value="Genomic_DNA"/>
</dbReference>
<proteinExistence type="predicted"/>
<evidence type="ECO:0000313" key="3">
    <source>
        <dbReference type="Proteomes" id="UP001596504"/>
    </source>
</evidence>
<protein>
    <recommendedName>
        <fullName evidence="1">NADH:flavin oxidoreductase/NADH oxidase N-terminal domain-containing protein</fullName>
    </recommendedName>
</protein>
<dbReference type="Pfam" id="PF00724">
    <property type="entry name" value="Oxidored_FMN"/>
    <property type="match status" value="1"/>
</dbReference>
<reference evidence="3" key="1">
    <citation type="journal article" date="2019" name="Int. J. Syst. Evol. Microbiol.">
        <title>The Global Catalogue of Microorganisms (GCM) 10K type strain sequencing project: providing services to taxonomists for standard genome sequencing and annotation.</title>
        <authorList>
            <consortium name="The Broad Institute Genomics Platform"/>
            <consortium name="The Broad Institute Genome Sequencing Center for Infectious Disease"/>
            <person name="Wu L."/>
            <person name="Ma J."/>
        </authorList>
    </citation>
    <scope>NUCLEOTIDE SEQUENCE [LARGE SCALE GENOMIC DNA]</scope>
    <source>
        <strain evidence="3">WLHS5</strain>
    </source>
</reference>
<sequence length="139" mass="14596">MTSDDVRRTISDFAAAARRAVDAGFAEVEVHSANGYLLHQFLAPNTNQRSDDYGGSIANRIRFTTEVVDAAANAIGAERAGLRISPGNTVNGITDTDADDHYPALVENNAEKDLAYLHIAFADPLSSSSTASASSGPAL</sequence>
<dbReference type="PANTHER" id="PTHR22893">
    <property type="entry name" value="NADH OXIDOREDUCTASE-RELATED"/>
    <property type="match status" value="1"/>
</dbReference>
<dbReference type="InterPro" id="IPR013785">
    <property type="entry name" value="Aldolase_TIM"/>
</dbReference>
<dbReference type="PANTHER" id="PTHR22893:SF91">
    <property type="entry name" value="NADPH DEHYDROGENASE 2-RELATED"/>
    <property type="match status" value="1"/>
</dbReference>
<evidence type="ECO:0000259" key="1">
    <source>
        <dbReference type="Pfam" id="PF00724"/>
    </source>
</evidence>
<dbReference type="SUPFAM" id="SSF51395">
    <property type="entry name" value="FMN-linked oxidoreductases"/>
    <property type="match status" value="1"/>
</dbReference>